<dbReference type="RefSeq" id="WP_058316500.1">
    <property type="nucleotide sequence ID" value="NZ_CYTO01000024.1"/>
</dbReference>
<evidence type="ECO:0008006" key="4">
    <source>
        <dbReference type="Google" id="ProtNLM"/>
    </source>
</evidence>
<dbReference type="AlphaFoldDB" id="A0A0P1IVS0"/>
<keyword evidence="3" id="KW-1185">Reference proteome</keyword>
<name>A0A0P1IVS0_9RHOB</name>
<evidence type="ECO:0000256" key="1">
    <source>
        <dbReference type="SAM" id="SignalP"/>
    </source>
</evidence>
<keyword evidence="1" id="KW-0732">Signal</keyword>
<organism evidence="2 3">
    <name type="scientific">Cognatishimia activa</name>
    <dbReference type="NCBI Taxonomy" id="1715691"/>
    <lineage>
        <taxon>Bacteria</taxon>
        <taxon>Pseudomonadati</taxon>
        <taxon>Pseudomonadota</taxon>
        <taxon>Alphaproteobacteria</taxon>
        <taxon>Rhodobacterales</taxon>
        <taxon>Paracoccaceae</taxon>
        <taxon>Cognatishimia</taxon>
    </lineage>
</organism>
<evidence type="ECO:0000313" key="3">
    <source>
        <dbReference type="Proteomes" id="UP000051184"/>
    </source>
</evidence>
<dbReference type="Proteomes" id="UP000051184">
    <property type="component" value="Unassembled WGS sequence"/>
</dbReference>
<feature type="signal peptide" evidence="1">
    <location>
        <begin position="1"/>
        <end position="24"/>
    </location>
</feature>
<dbReference type="EMBL" id="CYUE01000025">
    <property type="protein sequence ID" value="CUK27583.1"/>
    <property type="molecule type" value="Genomic_DNA"/>
</dbReference>
<feature type="chain" id="PRO_5006065661" description="DUF2125 domain-containing protein" evidence="1">
    <location>
        <begin position="25"/>
        <end position="323"/>
    </location>
</feature>
<sequence>MNSKFRTTISAIVLSSAAASTALAAAIDAELTQQIDFRSADFADCLDQEECSVSGLTIRAERRDDQTSPWLTANLYWDPIDGLGVQNGAQNDEIDIDERIVVTFNDPVTVKRVWLSDLFVSEDSRYGTFGADRLLPELPADTEVAGVSLFDGELELTSLAINGEDRLPWASFNQEVDVRFRENGDLRRRIIVNDDTIRVMIPGDDLFLTAPTRPLEQDQDKENNLFAGLETVELDITDLLKEFSGSPVFGVGSRNFEIIKAVSEDPENIARILQIAQQKRDTIRMSNGEVGHDVDFELKVTSVSFFAPFSASNDFSVAGIVVE</sequence>
<protein>
    <recommendedName>
        <fullName evidence="4">DUF2125 domain-containing protein</fullName>
    </recommendedName>
</protein>
<reference evidence="3" key="1">
    <citation type="submission" date="2015-09" db="EMBL/GenBank/DDBJ databases">
        <authorList>
            <person name="Rodrigo-Torres Lidia"/>
            <person name="Arahal R.David."/>
        </authorList>
    </citation>
    <scope>NUCLEOTIDE SEQUENCE [LARGE SCALE GENOMIC DNA]</scope>
    <source>
        <strain evidence="3">CECT 5114</strain>
    </source>
</reference>
<evidence type="ECO:0000313" key="2">
    <source>
        <dbReference type="EMBL" id="CUK27583.1"/>
    </source>
</evidence>
<gene>
    <name evidence="2" type="ORF">TA5114_03411</name>
</gene>
<dbReference type="STRING" id="1715691.TA5113_02550"/>
<proteinExistence type="predicted"/>
<dbReference type="OrthoDB" id="7866901at2"/>
<accession>A0A0P1IVS0</accession>